<organism evidence="2 3">
    <name type="scientific">Microbacterium imperiale</name>
    <dbReference type="NCBI Taxonomy" id="33884"/>
    <lineage>
        <taxon>Bacteria</taxon>
        <taxon>Bacillati</taxon>
        <taxon>Actinomycetota</taxon>
        <taxon>Actinomycetes</taxon>
        <taxon>Micrococcales</taxon>
        <taxon>Microbacteriaceae</taxon>
        <taxon>Microbacterium</taxon>
    </lineage>
</organism>
<comment type="caution">
    <text evidence="2">The sequence shown here is derived from an EMBL/GenBank/DDBJ whole genome shotgun (WGS) entry which is preliminary data.</text>
</comment>
<dbReference type="EMBL" id="BSEO01000014">
    <property type="protein sequence ID" value="GLJ80407.1"/>
    <property type="molecule type" value="Genomic_DNA"/>
</dbReference>
<dbReference type="AlphaFoldDB" id="A0A9W6HHB3"/>
<dbReference type="RefSeq" id="WP_210007849.1">
    <property type="nucleotide sequence ID" value="NZ_BSEO01000014.1"/>
</dbReference>
<name>A0A9W6HHB3_9MICO</name>
<keyword evidence="1" id="KW-0812">Transmembrane</keyword>
<feature type="transmembrane region" description="Helical" evidence="1">
    <location>
        <begin position="28"/>
        <end position="51"/>
    </location>
</feature>
<keyword evidence="1" id="KW-1133">Transmembrane helix</keyword>
<proteinExistence type="predicted"/>
<keyword evidence="1" id="KW-0472">Membrane</keyword>
<gene>
    <name evidence="2" type="ORF">GCM10017586_20900</name>
</gene>
<evidence type="ECO:0000313" key="3">
    <source>
        <dbReference type="Proteomes" id="UP001142317"/>
    </source>
</evidence>
<dbReference type="Proteomes" id="UP001142317">
    <property type="component" value="Unassembled WGS sequence"/>
</dbReference>
<accession>A0A9W6HHB3</accession>
<protein>
    <submittedName>
        <fullName evidence="2">Uncharacterized protein</fullName>
    </submittedName>
</protein>
<sequence>MSGRDLTPQGDDDEYAGFARGRSRRMRVTAWVAIVSLILVGGGSTVFALLFG</sequence>
<reference evidence="2" key="2">
    <citation type="submission" date="2023-01" db="EMBL/GenBank/DDBJ databases">
        <authorList>
            <person name="Sun Q."/>
            <person name="Evtushenko L."/>
        </authorList>
    </citation>
    <scope>NUCLEOTIDE SEQUENCE</scope>
    <source>
        <strain evidence="2">VKM Ac-1447</strain>
    </source>
</reference>
<evidence type="ECO:0000313" key="2">
    <source>
        <dbReference type="EMBL" id="GLJ80407.1"/>
    </source>
</evidence>
<reference evidence="2" key="1">
    <citation type="journal article" date="2014" name="Int. J. Syst. Evol. Microbiol.">
        <title>Complete genome sequence of Corynebacterium casei LMG S-19264T (=DSM 44701T), isolated from a smear-ripened cheese.</title>
        <authorList>
            <consortium name="US DOE Joint Genome Institute (JGI-PGF)"/>
            <person name="Walter F."/>
            <person name="Albersmeier A."/>
            <person name="Kalinowski J."/>
            <person name="Ruckert C."/>
        </authorList>
    </citation>
    <scope>NUCLEOTIDE SEQUENCE</scope>
    <source>
        <strain evidence="2">VKM Ac-1447</strain>
    </source>
</reference>
<evidence type="ECO:0000256" key="1">
    <source>
        <dbReference type="SAM" id="Phobius"/>
    </source>
</evidence>
<keyword evidence="3" id="KW-1185">Reference proteome</keyword>